<accession>A0A0F9FBD2</accession>
<dbReference type="AlphaFoldDB" id="A0A0F9FBD2"/>
<reference evidence="1" key="1">
    <citation type="journal article" date="2015" name="Nature">
        <title>Complex archaea that bridge the gap between prokaryotes and eukaryotes.</title>
        <authorList>
            <person name="Spang A."/>
            <person name="Saw J.H."/>
            <person name="Jorgensen S.L."/>
            <person name="Zaremba-Niedzwiedzka K."/>
            <person name="Martijn J."/>
            <person name="Lind A.E."/>
            <person name="van Eijk R."/>
            <person name="Schleper C."/>
            <person name="Guy L."/>
            <person name="Ettema T.J."/>
        </authorList>
    </citation>
    <scope>NUCLEOTIDE SEQUENCE</scope>
</reference>
<sequence length="46" mass="5317">MKVNDFPLGLFEDYRGNPILVPSKGFQSRGVYNPAVIKEEGRFWML</sequence>
<protein>
    <submittedName>
        <fullName evidence="1">Uncharacterized protein</fullName>
    </submittedName>
</protein>
<dbReference type="Gene3D" id="2.115.10.20">
    <property type="entry name" value="Glycosyl hydrolase domain, family 43"/>
    <property type="match status" value="1"/>
</dbReference>
<organism evidence="1">
    <name type="scientific">marine sediment metagenome</name>
    <dbReference type="NCBI Taxonomy" id="412755"/>
    <lineage>
        <taxon>unclassified sequences</taxon>
        <taxon>metagenomes</taxon>
        <taxon>ecological metagenomes</taxon>
    </lineage>
</organism>
<dbReference type="EMBL" id="LAZR01024250">
    <property type="protein sequence ID" value="KKL75781.1"/>
    <property type="molecule type" value="Genomic_DNA"/>
</dbReference>
<name>A0A0F9FBD2_9ZZZZ</name>
<proteinExistence type="predicted"/>
<comment type="caution">
    <text evidence="1">The sequence shown here is derived from an EMBL/GenBank/DDBJ whole genome shotgun (WGS) entry which is preliminary data.</text>
</comment>
<evidence type="ECO:0000313" key="1">
    <source>
        <dbReference type="EMBL" id="KKL75781.1"/>
    </source>
</evidence>
<gene>
    <name evidence="1" type="ORF">LCGC14_2051460</name>
</gene>
<dbReference type="SUPFAM" id="SSF75005">
    <property type="entry name" value="Arabinanase/levansucrase/invertase"/>
    <property type="match status" value="1"/>
</dbReference>
<dbReference type="InterPro" id="IPR023296">
    <property type="entry name" value="Glyco_hydro_beta-prop_sf"/>
</dbReference>